<keyword evidence="1" id="KW-1133">Transmembrane helix</keyword>
<evidence type="ECO:0000313" key="2">
    <source>
        <dbReference type="EMBL" id="ADI38403.1"/>
    </source>
</evidence>
<dbReference type="EMBL" id="CP001928">
    <property type="protein sequence ID" value="ADI38403.1"/>
    <property type="molecule type" value="Genomic_DNA"/>
</dbReference>
<feature type="transmembrane region" description="Helical" evidence="1">
    <location>
        <begin position="62"/>
        <end position="87"/>
    </location>
</feature>
<evidence type="ECO:0000256" key="1">
    <source>
        <dbReference type="SAM" id="Phobius"/>
    </source>
</evidence>
<dbReference type="STRING" id="716544.wcw_1044"/>
<dbReference type="PANTHER" id="PTHR31876:SF26">
    <property type="entry name" value="PROTEIN LIKE COV 2"/>
    <property type="match status" value="1"/>
</dbReference>
<dbReference type="HOGENOM" id="CLU_068050_1_1_0"/>
<evidence type="ECO:0000313" key="3">
    <source>
        <dbReference type="Proteomes" id="UP000001505"/>
    </source>
</evidence>
<dbReference type="InterPro" id="IPR007462">
    <property type="entry name" value="COV1-like"/>
</dbReference>
<proteinExistence type="predicted"/>
<organism evidence="2 3">
    <name type="scientific">Waddlia chondrophila (strain ATCC VR-1470 / WSU 86-1044)</name>
    <dbReference type="NCBI Taxonomy" id="716544"/>
    <lineage>
        <taxon>Bacteria</taxon>
        <taxon>Pseudomonadati</taxon>
        <taxon>Chlamydiota</taxon>
        <taxon>Chlamydiia</taxon>
        <taxon>Parachlamydiales</taxon>
        <taxon>Waddliaceae</taxon>
        <taxon>Waddlia</taxon>
    </lineage>
</organism>
<dbReference type="eggNOG" id="COG2928">
    <property type="taxonomic scope" value="Bacteria"/>
</dbReference>
<dbReference type="AlphaFoldDB" id="D6YW92"/>
<dbReference type="KEGG" id="wch:wcw_1044"/>
<dbReference type="PANTHER" id="PTHR31876">
    <property type="entry name" value="COV-LIKE PROTEIN 1"/>
    <property type="match status" value="1"/>
</dbReference>
<protein>
    <recommendedName>
        <fullName evidence="4">DUF502 domain-containing protein</fullName>
    </recommendedName>
</protein>
<keyword evidence="3" id="KW-1185">Reference proteome</keyword>
<dbReference type="OrthoDB" id="9780267at2"/>
<gene>
    <name evidence="2" type="ordered locus">wcw_1044</name>
</gene>
<reference evidence="2 3" key="1">
    <citation type="journal article" date="2010" name="PLoS ONE">
        <title>The Waddlia genome: a window into chlamydial biology.</title>
        <authorList>
            <person name="Bertelli C."/>
            <person name="Collyn F."/>
            <person name="Croxatto A."/>
            <person name="Ruckert C."/>
            <person name="Polkinghorne A."/>
            <person name="Kebbi-Beghdadi C."/>
            <person name="Goesmann A."/>
            <person name="Vaughan L."/>
            <person name="Greub G."/>
        </authorList>
    </citation>
    <scope>NUCLEOTIDE SEQUENCE [LARGE SCALE GENOMIC DNA]</scope>
    <source>
        <strain evidence="3">ATCC VR-1470 / WSU 86-1044</strain>
    </source>
</reference>
<sequence>MRRYFITGLILLLPLALTIAIVVFVVNFFTNPFVGAVKETLQHIGLFHQGILFLSAEQVQLYFSRLIILLLLFLFTVLLGVLTRWVIIHSFIRLGEYIFHRIPIVRSIYKTSKDVINTIFTDQTKSFKQVVLVPFPNADTYSIGLVTREDIKDLTNQKKGDYIAVFVPTTPNPTSGFLMLFDRKDVVFLDMKIEEAFKYIISCGVILTPFKKAPLK</sequence>
<dbReference type="Proteomes" id="UP000001505">
    <property type="component" value="Chromosome"/>
</dbReference>
<keyword evidence="1" id="KW-0472">Membrane</keyword>
<dbReference type="Pfam" id="PF04367">
    <property type="entry name" value="DUF502"/>
    <property type="match status" value="1"/>
</dbReference>
<accession>D6YW92</accession>
<dbReference type="RefSeq" id="WP_013182117.1">
    <property type="nucleotide sequence ID" value="NC_014225.1"/>
</dbReference>
<feature type="transmembrane region" description="Helical" evidence="1">
    <location>
        <begin position="7"/>
        <end position="29"/>
    </location>
</feature>
<keyword evidence="1" id="KW-0812">Transmembrane</keyword>
<name>D6YW92_WADCW</name>
<evidence type="ECO:0008006" key="4">
    <source>
        <dbReference type="Google" id="ProtNLM"/>
    </source>
</evidence>